<reference evidence="3" key="1">
    <citation type="submission" date="2015-01" db="EMBL/GenBank/DDBJ databases">
        <authorList>
            <person name="Paterson Steve"/>
        </authorList>
    </citation>
    <scope>NUCLEOTIDE SEQUENCE [LARGE SCALE GENOMIC DNA]</scope>
    <source>
        <strain evidence="3">OBR1</strain>
    </source>
</reference>
<proteinExistence type="predicted"/>
<name>A0A0G4K2W6_9GAMM</name>
<dbReference type="AlphaFoldDB" id="A0A0G4K2W6"/>
<dbReference type="Proteomes" id="UP000044377">
    <property type="component" value="Unassembled WGS sequence"/>
</dbReference>
<sequence length="37" mass="3964">MLTMYVWLCLAHQRAMSCATAPSTPGGNSLEPSPGKR</sequence>
<keyword evidence="3" id="KW-1185">Reference proteome</keyword>
<organism evidence="2 3">
    <name type="scientific">Brenneria goodwinii</name>
    <dbReference type="NCBI Taxonomy" id="1109412"/>
    <lineage>
        <taxon>Bacteria</taxon>
        <taxon>Pseudomonadati</taxon>
        <taxon>Pseudomonadota</taxon>
        <taxon>Gammaproteobacteria</taxon>
        <taxon>Enterobacterales</taxon>
        <taxon>Pectobacteriaceae</taxon>
        <taxon>Brenneria</taxon>
    </lineage>
</organism>
<accession>A0A0G4K2W6</accession>
<evidence type="ECO:0000256" key="1">
    <source>
        <dbReference type="SAM" id="MobiDB-lite"/>
    </source>
</evidence>
<protein>
    <submittedName>
        <fullName evidence="2">Uncharacterized protein</fullName>
    </submittedName>
</protein>
<feature type="compositionally biased region" description="Polar residues" evidence="1">
    <location>
        <begin position="20"/>
        <end position="31"/>
    </location>
</feature>
<gene>
    <name evidence="2" type="ORF">BN1221_04793</name>
</gene>
<evidence type="ECO:0000313" key="3">
    <source>
        <dbReference type="Proteomes" id="UP000044377"/>
    </source>
</evidence>
<feature type="region of interest" description="Disordered" evidence="1">
    <location>
        <begin position="18"/>
        <end position="37"/>
    </location>
</feature>
<evidence type="ECO:0000313" key="2">
    <source>
        <dbReference type="EMBL" id="CPR21271.1"/>
    </source>
</evidence>
<dbReference type="EMBL" id="CGIG01000001">
    <property type="protein sequence ID" value="CPR21271.1"/>
    <property type="molecule type" value="Genomic_DNA"/>
</dbReference>